<keyword evidence="6" id="KW-0564">Palmitate</keyword>
<evidence type="ECO:0000313" key="9">
    <source>
        <dbReference type="Proteomes" id="UP000029223"/>
    </source>
</evidence>
<evidence type="ECO:0000256" key="7">
    <source>
        <dbReference type="ARBA" id="ARBA00023288"/>
    </source>
</evidence>
<keyword evidence="7" id="KW-0449">Lipoprotein</keyword>
<dbReference type="Proteomes" id="UP000029223">
    <property type="component" value="Unassembled WGS sequence"/>
</dbReference>
<dbReference type="PANTHER" id="PTHR43649">
    <property type="entry name" value="ARABINOSE-BINDING PROTEIN-RELATED"/>
    <property type="match status" value="1"/>
</dbReference>
<evidence type="ECO:0000256" key="3">
    <source>
        <dbReference type="ARBA" id="ARBA00022475"/>
    </source>
</evidence>
<keyword evidence="9" id="KW-1185">Reference proteome</keyword>
<comment type="similarity">
    <text evidence="2">Belongs to the bacterial solute-binding protein 1 family.</text>
</comment>
<gene>
    <name evidence="8" type="ORF">JCM19239_4807</name>
</gene>
<keyword evidence="3" id="KW-1003">Cell membrane</keyword>
<dbReference type="InterPro" id="IPR050490">
    <property type="entry name" value="Bact_solute-bd_prot1"/>
</dbReference>
<accession>A0ABQ0JGF0</accession>
<organism evidence="8 9">
    <name type="scientific">Vibrio variabilis</name>
    <dbReference type="NCBI Taxonomy" id="990271"/>
    <lineage>
        <taxon>Bacteria</taxon>
        <taxon>Pseudomonadati</taxon>
        <taxon>Pseudomonadota</taxon>
        <taxon>Gammaproteobacteria</taxon>
        <taxon>Vibrionales</taxon>
        <taxon>Vibrionaceae</taxon>
        <taxon>Vibrio</taxon>
    </lineage>
</organism>
<dbReference type="EMBL" id="BBMS01000034">
    <property type="protein sequence ID" value="GAL27842.1"/>
    <property type="molecule type" value="Genomic_DNA"/>
</dbReference>
<dbReference type="InterPro" id="IPR006059">
    <property type="entry name" value="SBP"/>
</dbReference>
<reference evidence="9" key="2">
    <citation type="submission" date="2014-09" db="EMBL/GenBank/DDBJ databases">
        <authorList>
            <consortium name="NBRP consortium"/>
            <person name="Sawabe T."/>
            <person name="Meirelles P."/>
            <person name="Nakanishi M."/>
            <person name="Sayaka M."/>
            <person name="Hattori M."/>
            <person name="Ohkuma M."/>
        </authorList>
    </citation>
    <scope>NUCLEOTIDE SEQUENCE [LARGE SCALE GENOMIC DNA]</scope>
    <source>
        <strain evidence="9">JCM 19239</strain>
    </source>
</reference>
<evidence type="ECO:0000313" key="8">
    <source>
        <dbReference type="EMBL" id="GAL27842.1"/>
    </source>
</evidence>
<protein>
    <submittedName>
        <fullName evidence="8">Integral membrane protein rhomboid family</fullName>
    </submittedName>
</protein>
<reference evidence="9" key="1">
    <citation type="submission" date="2014-09" db="EMBL/GenBank/DDBJ databases">
        <title>Vibrio variabilis JCM 19239. (C206) whole genome shotgun sequence.</title>
        <authorList>
            <person name="Sawabe T."/>
            <person name="Meirelles P."/>
            <person name="Nakanishi M."/>
            <person name="Sayaka M."/>
            <person name="Hattori M."/>
            <person name="Ohkuma M."/>
        </authorList>
    </citation>
    <scope>NUCLEOTIDE SEQUENCE [LARGE SCALE GENOMIC DNA]</scope>
    <source>
        <strain evidence="9">JCM 19239</strain>
    </source>
</reference>
<evidence type="ECO:0000256" key="2">
    <source>
        <dbReference type="ARBA" id="ARBA00008520"/>
    </source>
</evidence>
<proteinExistence type="inferred from homology"/>
<dbReference type="Pfam" id="PF13416">
    <property type="entry name" value="SBP_bac_8"/>
    <property type="match status" value="1"/>
</dbReference>
<sequence length="310" mass="35304">MDKASLSALLDDSNTAFQKDYDLVVTNNGWIDYCSKQGLLAPLDEWLNMRTLQEQEMNSVGQSFQSYQTSHHQWALAIDASSQVSAYRPDLLRRNDFEIPQSWKDVVTMSACYDFAIPLTNQDVLAHFYAIYMTLAAYRRVKDKDVFNTPIAEESIELLTELCSNIDKACFNWSSVQVFEAMTTTDQFVYCPLGFGNSNYAKASYVNRPLKFCDTPYLINKQRIFGSIGGSGIAINESSQYKRLAARFIEFISSPRVQTNFIVNFGGQPGCRKHGSILLLTKRQAITLLILWRRRIALPYGLESISKWTH</sequence>
<name>A0ABQ0JGF0_9VIBR</name>
<dbReference type="Gene3D" id="3.40.190.10">
    <property type="entry name" value="Periplasmic binding protein-like II"/>
    <property type="match status" value="1"/>
</dbReference>
<evidence type="ECO:0000256" key="4">
    <source>
        <dbReference type="ARBA" id="ARBA00022729"/>
    </source>
</evidence>
<comment type="caution">
    <text evidence="8">The sequence shown here is derived from an EMBL/GenBank/DDBJ whole genome shotgun (WGS) entry which is preliminary data.</text>
</comment>
<evidence type="ECO:0000256" key="1">
    <source>
        <dbReference type="ARBA" id="ARBA00004418"/>
    </source>
</evidence>
<keyword evidence="5" id="KW-0472">Membrane</keyword>
<keyword evidence="4" id="KW-0732">Signal</keyword>
<dbReference type="SUPFAM" id="SSF53850">
    <property type="entry name" value="Periplasmic binding protein-like II"/>
    <property type="match status" value="1"/>
</dbReference>
<evidence type="ECO:0000256" key="6">
    <source>
        <dbReference type="ARBA" id="ARBA00023139"/>
    </source>
</evidence>
<evidence type="ECO:0000256" key="5">
    <source>
        <dbReference type="ARBA" id="ARBA00023136"/>
    </source>
</evidence>
<dbReference type="PANTHER" id="PTHR43649:SF33">
    <property type="entry name" value="POLYGALACTURONAN_RHAMNOGALACTURONAN-BINDING PROTEIN YTCQ"/>
    <property type="match status" value="1"/>
</dbReference>
<comment type="subcellular location">
    <subcellularLocation>
        <location evidence="1">Periplasm</location>
    </subcellularLocation>
</comment>